<dbReference type="EMBL" id="NAJL01000024">
    <property type="protein sequence ID" value="TKA27146.1"/>
    <property type="molecule type" value="Genomic_DNA"/>
</dbReference>
<comment type="caution">
    <text evidence="2">The sequence shown here is derived from an EMBL/GenBank/DDBJ whole genome shotgun (WGS) entry which is preliminary data.</text>
</comment>
<sequence length="246" mass="24833">MTTETDGDGETTYAVSATSVQTSVATSVQTNEYTTTDTVTVTQSISGQLTTVTAPTTVVIVHTTATSEDPTSTTITQDSSGTASAPIRPTTVTTDSSVSTASEQTTMTVESSIIADNCPIGYYMCSAYYLGGCCRVGRNCETTSCPSSSSTAILTNGPTVIVPYTSTTTAGNQGSCASGWFSCAADAGGGCCPSGYECGPASCSATASGESDTGKRTPSSSGAEVLRWAWGFGVLALTAGVGMVWL</sequence>
<keyword evidence="3" id="KW-1185">Reference proteome</keyword>
<evidence type="ECO:0000313" key="2">
    <source>
        <dbReference type="EMBL" id="TKA27146.1"/>
    </source>
</evidence>
<evidence type="ECO:0000313" key="3">
    <source>
        <dbReference type="Proteomes" id="UP000308549"/>
    </source>
</evidence>
<reference evidence="2 3" key="1">
    <citation type="submission" date="2017-03" db="EMBL/GenBank/DDBJ databases">
        <title>Genomes of endolithic fungi from Antarctica.</title>
        <authorList>
            <person name="Coleine C."/>
            <person name="Masonjones S."/>
            <person name="Stajich J.E."/>
        </authorList>
    </citation>
    <scope>NUCLEOTIDE SEQUENCE [LARGE SCALE GENOMIC DNA]</scope>
    <source>
        <strain evidence="2 3">CCFEE 6315</strain>
    </source>
</reference>
<feature type="compositionally biased region" description="Low complexity" evidence="1">
    <location>
        <begin position="90"/>
        <end position="99"/>
    </location>
</feature>
<feature type="region of interest" description="Disordered" evidence="1">
    <location>
        <begin position="69"/>
        <end position="99"/>
    </location>
</feature>
<dbReference type="PANTHER" id="PTHR39599">
    <property type="entry name" value="GPI-ANCHORED PROTEIN (EUROFUNG)-RELATED-RELATED"/>
    <property type="match status" value="1"/>
</dbReference>
<dbReference type="PANTHER" id="PTHR39599:SF2">
    <property type="entry name" value="ANCHORED PROTEIN, PUTATIVE (AFU_ORTHOLOGUE AFUA_1G09650)-RELATED"/>
    <property type="match status" value="1"/>
</dbReference>
<gene>
    <name evidence="2" type="ORF">B0A50_04483</name>
</gene>
<dbReference type="OrthoDB" id="2426396at2759"/>
<protein>
    <recommendedName>
        <fullName evidence="4">GPI anchored protein</fullName>
    </recommendedName>
</protein>
<dbReference type="AlphaFoldDB" id="A0A4U0TYM6"/>
<organism evidence="2 3">
    <name type="scientific">Salinomyces thailandicus</name>
    <dbReference type="NCBI Taxonomy" id="706561"/>
    <lineage>
        <taxon>Eukaryota</taxon>
        <taxon>Fungi</taxon>
        <taxon>Dikarya</taxon>
        <taxon>Ascomycota</taxon>
        <taxon>Pezizomycotina</taxon>
        <taxon>Dothideomycetes</taxon>
        <taxon>Dothideomycetidae</taxon>
        <taxon>Mycosphaerellales</taxon>
        <taxon>Teratosphaeriaceae</taxon>
        <taxon>Salinomyces</taxon>
    </lineage>
</organism>
<accession>A0A4U0TYM6</accession>
<evidence type="ECO:0008006" key="4">
    <source>
        <dbReference type="Google" id="ProtNLM"/>
    </source>
</evidence>
<proteinExistence type="predicted"/>
<dbReference type="Proteomes" id="UP000308549">
    <property type="component" value="Unassembled WGS sequence"/>
</dbReference>
<evidence type="ECO:0000256" key="1">
    <source>
        <dbReference type="SAM" id="MobiDB-lite"/>
    </source>
</evidence>
<name>A0A4U0TYM6_9PEZI</name>